<dbReference type="Pfam" id="PF07714">
    <property type="entry name" value="PK_Tyr_Ser-Thr"/>
    <property type="match status" value="1"/>
</dbReference>
<gene>
    <name evidence="3" type="ORF">TRITD_5Bv1G202950</name>
</gene>
<dbReference type="SMART" id="SM00220">
    <property type="entry name" value="S_TKc"/>
    <property type="match status" value="1"/>
</dbReference>
<feature type="compositionally biased region" description="Polar residues" evidence="1">
    <location>
        <begin position="208"/>
        <end position="217"/>
    </location>
</feature>
<dbReference type="InterPro" id="IPR001245">
    <property type="entry name" value="Ser-Thr/Tyr_kinase_cat_dom"/>
</dbReference>
<dbReference type="PANTHER" id="PTHR23257:SF855">
    <property type="entry name" value="PROTEIN KINASE DOMAIN-CONTAINING PROTEIN"/>
    <property type="match status" value="1"/>
</dbReference>
<name>A0A9R0XHT1_TRITD</name>
<dbReference type="GO" id="GO:0007165">
    <property type="term" value="P:signal transduction"/>
    <property type="evidence" value="ECO:0007669"/>
    <property type="project" value="TreeGrafter"/>
</dbReference>
<evidence type="ECO:0000256" key="1">
    <source>
        <dbReference type="SAM" id="MobiDB-lite"/>
    </source>
</evidence>
<dbReference type="GO" id="GO:0005737">
    <property type="term" value="C:cytoplasm"/>
    <property type="evidence" value="ECO:0007669"/>
    <property type="project" value="TreeGrafter"/>
</dbReference>
<dbReference type="InterPro" id="IPR050167">
    <property type="entry name" value="Ser_Thr_protein_kinase"/>
</dbReference>
<dbReference type="GO" id="GO:0004672">
    <property type="term" value="F:protein kinase activity"/>
    <property type="evidence" value="ECO:0007669"/>
    <property type="project" value="InterPro"/>
</dbReference>
<dbReference type="GO" id="GO:0005524">
    <property type="term" value="F:ATP binding"/>
    <property type="evidence" value="ECO:0007669"/>
    <property type="project" value="InterPro"/>
</dbReference>
<dbReference type="EMBL" id="LT934120">
    <property type="protein sequence ID" value="VAI37030.1"/>
    <property type="molecule type" value="Genomic_DNA"/>
</dbReference>
<feature type="compositionally biased region" description="Polar residues" evidence="1">
    <location>
        <begin position="156"/>
        <end position="177"/>
    </location>
</feature>
<reference evidence="3 4" key="1">
    <citation type="submission" date="2017-09" db="EMBL/GenBank/DDBJ databases">
        <authorList>
            <consortium name="International Durum Wheat Genome Sequencing Consortium (IDWGSC)"/>
            <person name="Milanesi L."/>
        </authorList>
    </citation>
    <scope>NUCLEOTIDE SEQUENCE [LARGE SCALE GENOMIC DNA]</scope>
    <source>
        <strain evidence="4">cv. Svevo</strain>
    </source>
</reference>
<dbReference type="Gramene" id="TRITD5Bv1G202950.7">
    <property type="protein sequence ID" value="TRITD5Bv1G202950.7"/>
    <property type="gene ID" value="TRITD5Bv1G202950"/>
</dbReference>
<dbReference type="Gene3D" id="3.30.200.20">
    <property type="entry name" value="Phosphorylase Kinase, domain 1"/>
    <property type="match status" value="1"/>
</dbReference>
<dbReference type="InterPro" id="IPR011009">
    <property type="entry name" value="Kinase-like_dom_sf"/>
</dbReference>
<evidence type="ECO:0000313" key="3">
    <source>
        <dbReference type="EMBL" id="VAI37030.1"/>
    </source>
</evidence>
<proteinExistence type="predicted"/>
<dbReference type="AlphaFoldDB" id="A0A9R0XHT1"/>
<dbReference type="InterPro" id="IPR000719">
    <property type="entry name" value="Prot_kinase_dom"/>
</dbReference>
<dbReference type="SUPFAM" id="SSF56112">
    <property type="entry name" value="Protein kinase-like (PK-like)"/>
    <property type="match status" value="1"/>
</dbReference>
<sequence>MINMYLFSRKDDERHVRFVVQGSSDAEKEAQFIALVNGIITTPGYEPRAHSVGRSSANDLDQLMFGISVEAGPLAGRTEEASVSIKSKPLQSIAVPPVTASGQLERTPPSTQRRMINQYYKAQGNEESLISAARKTSKATGAQEKISPRKQLQIPLDNSSVTTQPSNSLRKNTNFQPHNRMEISEPSHESTSPGGNISANLQYPERSVPTNSIQKNQPAGPATSVLPFASTPLDKRINLQPNTLVRASSDTIQERPGSPTTDEHASEITRFRSVGTGIINPQIRAPLHEAEDNAAPSIPEAELRETKSSEKSLPANAVLGRDLMSNVQIISNDDLEDLREMGAGAFGTVFHGKWRGTDVAIKRINNSCFSYQSSQADKLITEFWREAAIISKLHHPNILALYGVVNNGPGGTLATVTEFMVNGSLKKVLSRKDKYLDWRKRVLVAMDAAIGMEYLHSKDIVHFDLKCDNLLVNVKDPSRPICKVCQNSSFPIAFFFCI</sequence>
<feature type="compositionally biased region" description="Basic and acidic residues" evidence="1">
    <location>
        <begin position="179"/>
        <end position="188"/>
    </location>
</feature>
<dbReference type="InterPro" id="IPR008271">
    <property type="entry name" value="Ser/Thr_kinase_AS"/>
</dbReference>
<organism evidence="3 4">
    <name type="scientific">Triticum turgidum subsp. durum</name>
    <name type="common">Durum wheat</name>
    <name type="synonym">Triticum durum</name>
    <dbReference type="NCBI Taxonomy" id="4567"/>
    <lineage>
        <taxon>Eukaryota</taxon>
        <taxon>Viridiplantae</taxon>
        <taxon>Streptophyta</taxon>
        <taxon>Embryophyta</taxon>
        <taxon>Tracheophyta</taxon>
        <taxon>Spermatophyta</taxon>
        <taxon>Magnoliopsida</taxon>
        <taxon>Liliopsida</taxon>
        <taxon>Poales</taxon>
        <taxon>Poaceae</taxon>
        <taxon>BOP clade</taxon>
        <taxon>Pooideae</taxon>
        <taxon>Triticodae</taxon>
        <taxon>Triticeae</taxon>
        <taxon>Triticinae</taxon>
        <taxon>Triticum</taxon>
    </lineage>
</organism>
<feature type="domain" description="Protein kinase" evidence="2">
    <location>
        <begin position="335"/>
        <end position="498"/>
    </location>
</feature>
<keyword evidence="4" id="KW-1185">Reference proteome</keyword>
<feature type="region of interest" description="Disordered" evidence="1">
    <location>
        <begin position="131"/>
        <end position="228"/>
    </location>
</feature>
<accession>A0A9R0XHT1</accession>
<dbReference type="PANTHER" id="PTHR23257">
    <property type="entry name" value="SERINE-THREONINE PROTEIN KINASE"/>
    <property type="match status" value="1"/>
</dbReference>
<dbReference type="PROSITE" id="PS50011">
    <property type="entry name" value="PROTEIN_KINASE_DOM"/>
    <property type="match status" value="1"/>
</dbReference>
<dbReference type="PROSITE" id="PS00108">
    <property type="entry name" value="PROTEIN_KINASE_ST"/>
    <property type="match status" value="1"/>
</dbReference>
<protein>
    <recommendedName>
        <fullName evidence="2">Protein kinase domain-containing protein</fullName>
    </recommendedName>
</protein>
<evidence type="ECO:0000313" key="4">
    <source>
        <dbReference type="Proteomes" id="UP000324705"/>
    </source>
</evidence>
<dbReference type="FunFam" id="3.30.200.20:FF:000618">
    <property type="entry name" value="Serine/threonine-protein kinase CTR1"/>
    <property type="match status" value="1"/>
</dbReference>
<evidence type="ECO:0000259" key="2">
    <source>
        <dbReference type="PROSITE" id="PS50011"/>
    </source>
</evidence>
<dbReference type="Gene3D" id="1.10.510.10">
    <property type="entry name" value="Transferase(Phosphotransferase) domain 1"/>
    <property type="match status" value="1"/>
</dbReference>
<feature type="compositionally biased region" description="Polar residues" evidence="1">
    <location>
        <begin position="189"/>
        <end position="201"/>
    </location>
</feature>
<dbReference type="Proteomes" id="UP000324705">
    <property type="component" value="Chromosome 5B"/>
</dbReference>